<accession>A0ABT0HHY6</accession>
<dbReference type="CDD" id="cd01335">
    <property type="entry name" value="Radical_SAM"/>
    <property type="match status" value="1"/>
</dbReference>
<dbReference type="PANTHER" id="PTHR43273">
    <property type="entry name" value="ANAEROBIC SULFATASE-MATURATING ENZYME HOMOLOG ASLB-RELATED"/>
    <property type="match status" value="1"/>
</dbReference>
<evidence type="ECO:0000313" key="8">
    <source>
        <dbReference type="EMBL" id="MCK8491776.1"/>
    </source>
</evidence>
<dbReference type="SFLD" id="SFLDG01386">
    <property type="entry name" value="main_SPASM_domain-containing"/>
    <property type="match status" value="1"/>
</dbReference>
<evidence type="ECO:0000256" key="4">
    <source>
        <dbReference type="ARBA" id="ARBA00023004"/>
    </source>
</evidence>
<comment type="cofactor">
    <cofactor evidence="1">
        <name>[4Fe-4S] cluster</name>
        <dbReference type="ChEBI" id="CHEBI:49883"/>
    </cofactor>
</comment>
<keyword evidence="4" id="KW-0408">Iron</keyword>
<dbReference type="Pfam" id="PF04055">
    <property type="entry name" value="Radical_SAM"/>
    <property type="match status" value="1"/>
</dbReference>
<keyword evidence="2" id="KW-0949">S-adenosyl-L-methionine</keyword>
<keyword evidence="5" id="KW-0411">Iron-sulfur</keyword>
<evidence type="ECO:0000256" key="6">
    <source>
        <dbReference type="ARBA" id="ARBA00023601"/>
    </source>
</evidence>
<dbReference type="EMBL" id="JALPRF010000001">
    <property type="protein sequence ID" value="MCK8491776.1"/>
    <property type="molecule type" value="Genomic_DNA"/>
</dbReference>
<keyword evidence="3" id="KW-0479">Metal-binding</keyword>
<protein>
    <submittedName>
        <fullName evidence="8">Radical SAM protein</fullName>
    </submittedName>
</protein>
<dbReference type="InterPro" id="IPR007197">
    <property type="entry name" value="rSAM"/>
</dbReference>
<dbReference type="InterPro" id="IPR023885">
    <property type="entry name" value="4Fe4S-binding_SPASM_dom"/>
</dbReference>
<dbReference type="SUPFAM" id="SSF102114">
    <property type="entry name" value="Radical SAM enzymes"/>
    <property type="match status" value="1"/>
</dbReference>
<evidence type="ECO:0000256" key="1">
    <source>
        <dbReference type="ARBA" id="ARBA00001966"/>
    </source>
</evidence>
<dbReference type="SFLD" id="SFLDG01384">
    <property type="entry name" value="thioether_bond_formation_requi"/>
    <property type="match status" value="1"/>
</dbReference>
<proteinExistence type="inferred from homology"/>
<evidence type="ECO:0000256" key="3">
    <source>
        <dbReference type="ARBA" id="ARBA00022723"/>
    </source>
</evidence>
<reference evidence="8 9" key="1">
    <citation type="submission" date="2022-04" db="EMBL/GenBank/DDBJ databases">
        <title>Spirosoma sp. strain RP8 genome sequencing and assembly.</title>
        <authorList>
            <person name="Jung Y."/>
        </authorList>
    </citation>
    <scope>NUCLEOTIDE SEQUENCE [LARGE SCALE GENOMIC DNA]</scope>
    <source>
        <strain evidence="8 9">RP8</strain>
    </source>
</reference>
<dbReference type="NCBIfam" id="TIGR04085">
    <property type="entry name" value="rSAM_more_4Fe4S"/>
    <property type="match status" value="1"/>
</dbReference>
<dbReference type="InterPro" id="IPR013785">
    <property type="entry name" value="Aldolase_TIM"/>
</dbReference>
<dbReference type="InterPro" id="IPR023867">
    <property type="entry name" value="Sulphatase_maturase_rSAM"/>
</dbReference>
<dbReference type="InterPro" id="IPR058240">
    <property type="entry name" value="rSAM_sf"/>
</dbReference>
<evidence type="ECO:0000259" key="7">
    <source>
        <dbReference type="Pfam" id="PF04055"/>
    </source>
</evidence>
<gene>
    <name evidence="8" type="ORF">M0L20_07920</name>
</gene>
<organism evidence="8 9">
    <name type="scientific">Spirosoma liriopis</name>
    <dbReference type="NCBI Taxonomy" id="2937440"/>
    <lineage>
        <taxon>Bacteria</taxon>
        <taxon>Pseudomonadati</taxon>
        <taxon>Bacteroidota</taxon>
        <taxon>Cytophagia</taxon>
        <taxon>Cytophagales</taxon>
        <taxon>Cytophagaceae</taxon>
        <taxon>Spirosoma</taxon>
    </lineage>
</organism>
<dbReference type="Gene3D" id="3.20.20.70">
    <property type="entry name" value="Aldolase class I"/>
    <property type="match status" value="1"/>
</dbReference>
<dbReference type="PANTHER" id="PTHR43273:SF3">
    <property type="entry name" value="ANAEROBIC SULFATASE-MATURATING ENZYME HOMOLOG ASLB-RELATED"/>
    <property type="match status" value="1"/>
</dbReference>
<dbReference type="Proteomes" id="UP001202180">
    <property type="component" value="Unassembled WGS sequence"/>
</dbReference>
<dbReference type="SFLD" id="SFLDS00029">
    <property type="entry name" value="Radical_SAM"/>
    <property type="match status" value="1"/>
</dbReference>
<keyword evidence="9" id="KW-1185">Reference proteome</keyword>
<sequence>MKTVIPFKSPALLLRPIDEEYSYAVNCSFPHSLRILNRTQRDILKAIDNQTSLSDLSSTLAIPADMLEGFLRLLSQTEIIRFDDQFSRPQKPDSPKSLNFWIHTTNSCNLSCSYCYISTLNTTGGMPDATRQQLLEKMVDTARQRKIKNIKLRLAGGEPLGQFKSWKTFIPEARKALSEVGCNLDFSFITNLTILTDEILEFSIEHGISYGVSLDGLGSYNDATRTFRSGRGSFDIIDRNLRKLLSQQIVVSVNTVITDTNLQGLPDLTRYMIDLDVPFRYSIVKGEAINSQLLENSLLECYAIMEAAIQTGWRFSNRHQFCDLKPNELGFQTCASGFSGGAIYVDGTVNYCHVHFGDATELSHSLFSDEMDLVDMIEQGSHYEAMKSTDCQSCRYKSVCTSGCPVYRIDGKDPQCSIYHKFIPLIYGLQAKERLKLLKEYQIV</sequence>
<evidence type="ECO:0000256" key="2">
    <source>
        <dbReference type="ARBA" id="ARBA00022691"/>
    </source>
</evidence>
<evidence type="ECO:0000256" key="5">
    <source>
        <dbReference type="ARBA" id="ARBA00023014"/>
    </source>
</evidence>
<name>A0ABT0HHY6_9BACT</name>
<evidence type="ECO:0000313" key="9">
    <source>
        <dbReference type="Proteomes" id="UP001202180"/>
    </source>
</evidence>
<feature type="domain" description="Radical SAM core" evidence="7">
    <location>
        <begin position="104"/>
        <end position="257"/>
    </location>
</feature>
<dbReference type="SFLD" id="SFLDG01067">
    <property type="entry name" value="SPASM/twitch_domain_containing"/>
    <property type="match status" value="1"/>
</dbReference>
<comment type="similarity">
    <text evidence="6">Belongs to the radical SAM superfamily. Anaerobic sulfatase-maturating enzyme family.</text>
</comment>
<comment type="caution">
    <text evidence="8">The sequence shown here is derived from an EMBL/GenBank/DDBJ whole genome shotgun (WGS) entry which is preliminary data.</text>
</comment>
<dbReference type="RefSeq" id="WP_248476413.1">
    <property type="nucleotide sequence ID" value="NZ_JALPRF010000001.1"/>
</dbReference>